<reference evidence="1 2" key="1">
    <citation type="submission" date="2023-10" db="EMBL/GenBank/DDBJ databases">
        <title>Characteristics and mechanism of a salt-tolerant marine origin heterotrophic nitrifying- aerobic denitrifying bacteria Marinobacter xestospongiae HN1.</title>
        <authorList>
            <person name="Qi R."/>
        </authorList>
    </citation>
    <scope>NUCLEOTIDE SEQUENCE [LARGE SCALE GENOMIC DNA]</scope>
    <source>
        <strain evidence="1 2">HN1</strain>
    </source>
</reference>
<dbReference type="InterPro" id="IPR029074">
    <property type="entry name" value="Imm49"/>
</dbReference>
<gene>
    <name evidence="1" type="ORF">RYS15_07165</name>
</gene>
<comment type="caution">
    <text evidence="1">The sequence shown here is derived from an EMBL/GenBank/DDBJ whole genome shotgun (WGS) entry which is preliminary data.</text>
</comment>
<dbReference type="Proteomes" id="UP001269819">
    <property type="component" value="Unassembled WGS sequence"/>
</dbReference>
<sequence>MKYDMERMLEHYNISLERVYESRSGSYFRPLDKVPRMFHADPVFAFSRRVQATREFLIFENLKHGGTELARELVVEAGQLAVGYFQNLMADGQPLTMRFRRGDLEMVGKGSSSDKGVKNWCRAFWLALINRDTYGLAILDQVGLDIFLDNNAGPDTAFKLTLSNFYKALAKAEPNLTGKMQATLETLETEGCRAYDVQYEGQILLPSLAVLAAALNEEGEARYNELLQSALEQHQAFWMAWSSNDPHKDGLLSLPLTAMASVAYDRAGYRVVEASDFVPNWMVEGQ</sequence>
<organism evidence="1 2">
    <name type="scientific">Marinobacter xestospongiae</name>
    <dbReference type="NCBI Taxonomy" id="994319"/>
    <lineage>
        <taxon>Bacteria</taxon>
        <taxon>Pseudomonadati</taxon>
        <taxon>Pseudomonadota</taxon>
        <taxon>Gammaproteobacteria</taxon>
        <taxon>Pseudomonadales</taxon>
        <taxon>Marinobacteraceae</taxon>
        <taxon>Marinobacter</taxon>
    </lineage>
</organism>
<name>A0ABU3VW05_9GAMM</name>
<evidence type="ECO:0000313" key="1">
    <source>
        <dbReference type="EMBL" id="MDV2078457.1"/>
    </source>
</evidence>
<proteinExistence type="predicted"/>
<accession>A0ABU3VW05</accession>
<protein>
    <submittedName>
        <fullName evidence="1">Immunity 49 family protein</fullName>
    </submittedName>
</protein>
<keyword evidence="2" id="KW-1185">Reference proteome</keyword>
<evidence type="ECO:0000313" key="2">
    <source>
        <dbReference type="Proteomes" id="UP001269819"/>
    </source>
</evidence>
<dbReference type="EMBL" id="JAWIIJ010000004">
    <property type="protein sequence ID" value="MDV2078457.1"/>
    <property type="molecule type" value="Genomic_DNA"/>
</dbReference>
<dbReference type="RefSeq" id="WP_316973221.1">
    <property type="nucleotide sequence ID" value="NZ_JAWIIJ010000004.1"/>
</dbReference>
<dbReference type="Pfam" id="PF15575">
    <property type="entry name" value="Imm49"/>
    <property type="match status" value="1"/>
</dbReference>